<protein>
    <submittedName>
        <fullName evidence="8">MFS transporter</fullName>
    </submittedName>
</protein>
<evidence type="ECO:0000256" key="6">
    <source>
        <dbReference type="SAM" id="Phobius"/>
    </source>
</evidence>
<dbReference type="InterPro" id="IPR001958">
    <property type="entry name" value="Tet-R_TetA/multi-R_MdtG-like"/>
</dbReference>
<sequence length="392" mass="42379">MTSDQRKKLALLMLNMFIAVGSFGIIIPIIPAYLKELGQGGTAAGLIIAIFAFAQFLVSPIGGKWTDKYGRRPLINIGLLTLAISMFIFYFADSVALLYVSRAIGGIGCAFLIPAIYAYVADITTMDQRAKGNSFISAAMSLGIVIGPGIGGFLADYGLKTPLLVSAIVGLLAFVVSFFTLKESQLEKVDIEAQPDSSMVKDILLSVKKPFFIPLIITLIMSFGLMAYETVLGLYVNDQFGATPQEIAFMVTATGLVGVIMQLFVVDWIVKVMGELNVLKLFLIVTAIGFSLSIIANSYNLFFAISLLIFLATSILRPVLTTLISKLAGNEQGFAMGMNNAYMSIGNILGPLLAGALYDIQILYPFIAGLIILIGTIIFTFMWKKIQTPKFS</sequence>
<evidence type="ECO:0000256" key="4">
    <source>
        <dbReference type="ARBA" id="ARBA00022989"/>
    </source>
</evidence>
<keyword evidence="9" id="KW-1185">Reference proteome</keyword>
<dbReference type="PRINTS" id="PR01035">
    <property type="entry name" value="TCRTETA"/>
</dbReference>
<dbReference type="SUPFAM" id="SSF103473">
    <property type="entry name" value="MFS general substrate transporter"/>
    <property type="match status" value="1"/>
</dbReference>
<dbReference type="PROSITE" id="PS50850">
    <property type="entry name" value="MFS"/>
    <property type="match status" value="1"/>
</dbReference>
<proteinExistence type="predicted"/>
<dbReference type="InterPro" id="IPR036259">
    <property type="entry name" value="MFS_trans_sf"/>
</dbReference>
<evidence type="ECO:0000256" key="1">
    <source>
        <dbReference type="ARBA" id="ARBA00004651"/>
    </source>
</evidence>
<feature type="transmembrane region" description="Helical" evidence="6">
    <location>
        <begin position="74"/>
        <end position="92"/>
    </location>
</feature>
<comment type="caution">
    <text evidence="8">The sequence shown here is derived from an EMBL/GenBank/DDBJ whole genome shotgun (WGS) entry which is preliminary data.</text>
</comment>
<evidence type="ECO:0000256" key="2">
    <source>
        <dbReference type="ARBA" id="ARBA00022448"/>
    </source>
</evidence>
<reference evidence="8 9" key="1">
    <citation type="submission" date="2022-03" db="EMBL/GenBank/DDBJ databases">
        <authorList>
            <person name="Jo J.-H."/>
            <person name="Im W.-T."/>
        </authorList>
    </citation>
    <scope>NUCLEOTIDE SEQUENCE [LARGE SCALE GENOMIC DNA]</scope>
    <source>
        <strain evidence="8 9">MA9</strain>
    </source>
</reference>
<dbReference type="Pfam" id="PF07690">
    <property type="entry name" value="MFS_1"/>
    <property type="match status" value="1"/>
</dbReference>
<feature type="transmembrane region" description="Helical" evidence="6">
    <location>
        <begin position="132"/>
        <end position="155"/>
    </location>
</feature>
<evidence type="ECO:0000313" key="9">
    <source>
        <dbReference type="Proteomes" id="UP001316087"/>
    </source>
</evidence>
<feature type="transmembrane region" description="Helical" evidence="6">
    <location>
        <begin position="341"/>
        <end position="358"/>
    </location>
</feature>
<feature type="transmembrane region" description="Helical" evidence="6">
    <location>
        <begin position="301"/>
        <end position="320"/>
    </location>
</feature>
<gene>
    <name evidence="8" type="ORF">LZ480_14020</name>
</gene>
<keyword evidence="5 6" id="KW-0472">Membrane</keyword>
<dbReference type="EMBL" id="JAKZFC010000005">
    <property type="protein sequence ID" value="MCH7322991.1"/>
    <property type="molecule type" value="Genomic_DNA"/>
</dbReference>
<keyword evidence="2" id="KW-0813">Transport</keyword>
<dbReference type="PANTHER" id="PTHR23504">
    <property type="entry name" value="MAJOR FACILITATOR SUPERFAMILY DOMAIN-CONTAINING PROTEIN 10"/>
    <property type="match status" value="1"/>
</dbReference>
<feature type="domain" description="Major facilitator superfamily (MFS) profile" evidence="7">
    <location>
        <begin position="8"/>
        <end position="387"/>
    </location>
</feature>
<dbReference type="CDD" id="cd17325">
    <property type="entry name" value="MFS_MdtG_SLC18_like"/>
    <property type="match status" value="1"/>
</dbReference>
<accession>A0ABS9UF56</accession>
<comment type="subcellular location">
    <subcellularLocation>
        <location evidence="1">Cell membrane</location>
        <topology evidence="1">Multi-pass membrane protein</topology>
    </subcellularLocation>
</comment>
<feature type="transmembrane region" description="Helical" evidence="6">
    <location>
        <begin position="364"/>
        <end position="383"/>
    </location>
</feature>
<evidence type="ECO:0000256" key="3">
    <source>
        <dbReference type="ARBA" id="ARBA00022692"/>
    </source>
</evidence>
<evidence type="ECO:0000256" key="5">
    <source>
        <dbReference type="ARBA" id="ARBA00023136"/>
    </source>
</evidence>
<organism evidence="8 9">
    <name type="scientific">Solibacillus palustris</name>
    <dbReference type="NCBI Taxonomy" id="2908203"/>
    <lineage>
        <taxon>Bacteria</taxon>
        <taxon>Bacillati</taxon>
        <taxon>Bacillota</taxon>
        <taxon>Bacilli</taxon>
        <taxon>Bacillales</taxon>
        <taxon>Caryophanaceae</taxon>
        <taxon>Solibacillus</taxon>
    </lineage>
</organism>
<name>A0ABS9UF56_9BACL</name>
<feature type="transmembrane region" description="Helical" evidence="6">
    <location>
        <begin position="211"/>
        <end position="235"/>
    </location>
</feature>
<dbReference type="Gene3D" id="1.20.1250.20">
    <property type="entry name" value="MFS general substrate transporter like domains"/>
    <property type="match status" value="1"/>
</dbReference>
<feature type="transmembrane region" description="Helical" evidence="6">
    <location>
        <begin position="161"/>
        <end position="181"/>
    </location>
</feature>
<evidence type="ECO:0000259" key="7">
    <source>
        <dbReference type="PROSITE" id="PS50850"/>
    </source>
</evidence>
<keyword evidence="3 6" id="KW-0812">Transmembrane</keyword>
<feature type="transmembrane region" description="Helical" evidence="6">
    <location>
        <begin position="278"/>
        <end position="295"/>
    </location>
</feature>
<feature type="transmembrane region" description="Helical" evidence="6">
    <location>
        <begin position="12"/>
        <end position="34"/>
    </location>
</feature>
<dbReference type="RefSeq" id="WP_241370155.1">
    <property type="nucleotide sequence ID" value="NZ_JAKZFC010000005.1"/>
</dbReference>
<feature type="transmembrane region" description="Helical" evidence="6">
    <location>
        <begin position="98"/>
        <end position="120"/>
    </location>
</feature>
<dbReference type="PANTHER" id="PTHR23504:SF115">
    <property type="entry name" value="MULTIDRUG RESISTANCE PROTEIN 2"/>
    <property type="match status" value="1"/>
</dbReference>
<dbReference type="InterPro" id="IPR011701">
    <property type="entry name" value="MFS"/>
</dbReference>
<evidence type="ECO:0000313" key="8">
    <source>
        <dbReference type="EMBL" id="MCH7322991.1"/>
    </source>
</evidence>
<feature type="transmembrane region" description="Helical" evidence="6">
    <location>
        <begin position="247"/>
        <end position="266"/>
    </location>
</feature>
<dbReference type="InterPro" id="IPR020846">
    <property type="entry name" value="MFS_dom"/>
</dbReference>
<keyword evidence="4 6" id="KW-1133">Transmembrane helix</keyword>
<dbReference type="Proteomes" id="UP001316087">
    <property type="component" value="Unassembled WGS sequence"/>
</dbReference>
<feature type="transmembrane region" description="Helical" evidence="6">
    <location>
        <begin position="40"/>
        <end position="62"/>
    </location>
</feature>